<dbReference type="InterPro" id="IPR001279">
    <property type="entry name" value="Metallo-B-lactamas"/>
</dbReference>
<dbReference type="Gene3D" id="3.60.15.10">
    <property type="entry name" value="Ribonuclease Z/Hydroxyacylglutathione hydrolase-like"/>
    <property type="match status" value="1"/>
</dbReference>
<sequence>MMDLGMEKVLPDTTFLTSWKDKIEAVFITHGHEDHIGALPWVFPALDPSTPIYTAGFPARLIEHRLKEHKLWDKTRLRRIEMRRPFQLGPFSAEAFRVTHSVPDCCGLALRCADGLIVHSGDWKIDERPVDGEGFDREFLEQLGNEGVTLFMSDSTNVLSPGRTGSESDVAVALTEQMLQHAGKGRIITTQFASNLHR</sequence>
<evidence type="ECO:0000313" key="2">
    <source>
        <dbReference type="EMBL" id="KAK2077185.1"/>
    </source>
</evidence>
<dbReference type="AlphaFoldDB" id="A0AAD9IH86"/>
<proteinExistence type="predicted"/>
<dbReference type="InterPro" id="IPR036866">
    <property type="entry name" value="RibonucZ/Hydroxyglut_hydro"/>
</dbReference>
<feature type="domain" description="Metallo-beta-lactamase" evidence="1">
    <location>
        <begin position="10"/>
        <end position="174"/>
    </location>
</feature>
<dbReference type="SMART" id="SM00849">
    <property type="entry name" value="Lactamase_B"/>
    <property type="match status" value="1"/>
</dbReference>
<dbReference type="SUPFAM" id="SSF56281">
    <property type="entry name" value="Metallo-hydrolase/oxidoreductase"/>
    <property type="match status" value="1"/>
</dbReference>
<dbReference type="EMBL" id="JASFZW010000007">
    <property type="protein sequence ID" value="KAK2077185.1"/>
    <property type="molecule type" value="Genomic_DNA"/>
</dbReference>
<evidence type="ECO:0000259" key="1">
    <source>
        <dbReference type="SMART" id="SM00849"/>
    </source>
</evidence>
<comment type="caution">
    <text evidence="2">The sequence shown here is derived from an EMBL/GenBank/DDBJ whole genome shotgun (WGS) entry which is preliminary data.</text>
</comment>
<organism evidence="2 3">
    <name type="scientific">Prototheca wickerhamii</name>
    <dbReference type="NCBI Taxonomy" id="3111"/>
    <lineage>
        <taxon>Eukaryota</taxon>
        <taxon>Viridiplantae</taxon>
        <taxon>Chlorophyta</taxon>
        <taxon>core chlorophytes</taxon>
        <taxon>Trebouxiophyceae</taxon>
        <taxon>Chlorellales</taxon>
        <taxon>Chlorellaceae</taxon>
        <taxon>Prototheca</taxon>
    </lineage>
</organism>
<accession>A0AAD9IH86</accession>
<gene>
    <name evidence="2" type="ORF">QBZ16_004819</name>
</gene>
<dbReference type="Pfam" id="PF12706">
    <property type="entry name" value="Lactamase_B_2"/>
    <property type="match status" value="1"/>
</dbReference>
<dbReference type="CDD" id="cd07714">
    <property type="entry name" value="RNaseJ_MBL-fold"/>
    <property type="match status" value="1"/>
</dbReference>
<dbReference type="PANTHER" id="PTHR43694:SF1">
    <property type="entry name" value="RIBONUCLEASE J"/>
    <property type="match status" value="1"/>
</dbReference>
<dbReference type="PANTHER" id="PTHR43694">
    <property type="entry name" value="RIBONUCLEASE J"/>
    <property type="match status" value="1"/>
</dbReference>
<protein>
    <recommendedName>
        <fullName evidence="1">Metallo-beta-lactamase domain-containing protein</fullName>
    </recommendedName>
</protein>
<name>A0AAD9IH86_PROWI</name>
<keyword evidence="3" id="KW-1185">Reference proteome</keyword>
<reference evidence="2" key="1">
    <citation type="submission" date="2021-01" db="EMBL/GenBank/DDBJ databases">
        <authorList>
            <person name="Eckstrom K.M.E."/>
        </authorList>
    </citation>
    <scope>NUCLEOTIDE SEQUENCE</scope>
    <source>
        <strain evidence="2">UVCC 0001</strain>
    </source>
</reference>
<dbReference type="Proteomes" id="UP001255856">
    <property type="component" value="Unassembled WGS sequence"/>
</dbReference>
<evidence type="ECO:0000313" key="3">
    <source>
        <dbReference type="Proteomes" id="UP001255856"/>
    </source>
</evidence>